<dbReference type="Proteomes" id="UP000037179">
    <property type="component" value="Unassembled WGS sequence"/>
</dbReference>
<keyword evidence="3" id="KW-1185">Reference proteome</keyword>
<reference evidence="2 3" key="2">
    <citation type="journal article" date="2016" name="Genome Announc.">
        <title>Draft Genome Sequence of Erythromycin- and Oxytetracycline-Sensitive Nocardia seriolae Strain U-1 (NBRC 110359).</title>
        <authorList>
            <person name="Imajoh M."/>
            <person name="Sukeda M."/>
            <person name="Shimizu M."/>
            <person name="Yamane J."/>
            <person name="Ohnishi K."/>
            <person name="Oshima S."/>
        </authorList>
    </citation>
    <scope>NUCLEOTIDE SEQUENCE [LARGE SCALE GENOMIC DNA]</scope>
    <source>
        <strain evidence="2 3">U-1</strain>
    </source>
</reference>
<dbReference type="Proteomes" id="UP000180166">
    <property type="component" value="Chromosome"/>
</dbReference>
<dbReference type="EMBL" id="CP017839">
    <property type="protein sequence ID" value="APA96804.1"/>
    <property type="molecule type" value="Genomic_DNA"/>
</dbReference>
<reference evidence="1 4" key="3">
    <citation type="submission" date="2016-10" db="EMBL/GenBank/DDBJ databases">
        <title>Genome sequence of Nocardia seriolae strain EM150506, isolated from Anguila japonica.</title>
        <authorList>
            <person name="Han H.-J."/>
        </authorList>
    </citation>
    <scope>NUCLEOTIDE SEQUENCE [LARGE SCALE GENOMIC DNA]</scope>
    <source>
        <strain evidence="1 4">EM150506</strain>
    </source>
</reference>
<evidence type="ECO:0000313" key="3">
    <source>
        <dbReference type="Proteomes" id="UP000037179"/>
    </source>
</evidence>
<evidence type="ECO:0000313" key="1">
    <source>
        <dbReference type="EMBL" id="APA96804.1"/>
    </source>
</evidence>
<evidence type="ECO:0000313" key="4">
    <source>
        <dbReference type="Proteomes" id="UP000180166"/>
    </source>
</evidence>
<organism evidence="2 3">
    <name type="scientific">Nocardia seriolae</name>
    <dbReference type="NCBI Taxonomy" id="37332"/>
    <lineage>
        <taxon>Bacteria</taxon>
        <taxon>Bacillati</taxon>
        <taxon>Actinomycetota</taxon>
        <taxon>Actinomycetes</taxon>
        <taxon>Mycobacteriales</taxon>
        <taxon>Nocardiaceae</taxon>
        <taxon>Nocardia</taxon>
    </lineage>
</organism>
<dbReference type="RefSeq" id="WP_033090717.1">
    <property type="nucleotide sequence ID" value="NZ_AP017900.1"/>
</dbReference>
<accession>A0A0B8NNU8</accession>
<protein>
    <submittedName>
        <fullName evidence="2">Uncharacterized protein</fullName>
    </submittedName>
</protein>
<evidence type="ECO:0000313" key="2">
    <source>
        <dbReference type="EMBL" id="GAP32327.1"/>
    </source>
</evidence>
<name>A0A0B8NNU8_9NOCA</name>
<dbReference type="EMBL" id="BBYQ01000152">
    <property type="protein sequence ID" value="GAP32327.1"/>
    <property type="molecule type" value="Genomic_DNA"/>
</dbReference>
<dbReference type="OrthoDB" id="4555468at2"/>
<dbReference type="KEGG" id="nsr:NS506_02744"/>
<reference evidence="3" key="1">
    <citation type="submission" date="2015-07" db="EMBL/GenBank/DDBJ databases">
        <title>Nocardia seriolae U-1 whole genome shotgun sequence.</title>
        <authorList>
            <person name="Imajoh M."/>
            <person name="Fukumoto Y."/>
            <person name="Sukeda M."/>
            <person name="Yamane J."/>
            <person name="Yamasaki K."/>
            <person name="Shimizu M."/>
            <person name="Ohnishi K."/>
            <person name="Oshima S."/>
        </authorList>
    </citation>
    <scope>NUCLEOTIDE SEQUENCE [LARGE SCALE GENOMIC DNA]</scope>
    <source>
        <strain evidence="3">U-1</strain>
    </source>
</reference>
<dbReference type="GeneID" id="93369579"/>
<dbReference type="AlphaFoldDB" id="A0A0B8NNU8"/>
<gene>
    <name evidence="1" type="ORF">NS506_02744</name>
    <name evidence="2" type="ORF">NSK11_contig00152-0005</name>
</gene>
<proteinExistence type="predicted"/>
<sequence>MGLLPSAVGFLRSDVSGLNQPRDELRILAAAKRTGYDLRKTIVFSEHTEDRVHRLRVAIARLDVDTVIVPSTEHFDDHTIPEQLLEVATVITVSPGNTWARTPRLASEAP</sequence>